<evidence type="ECO:0000313" key="2">
    <source>
        <dbReference type="Proteomes" id="UP000623129"/>
    </source>
</evidence>
<sequence>MDPHNKKWKRDRDGLPPTLTLTGAAHLSLPIRRWQRTLLEIRNDRCLLHSLLRRLHTRAGGDIFLRLFHVRLEDTFRRVALVHPMENNMSLSINGGPPVVGSGSSEPNPHENDTIEGLAQLDTANNQVPLEEMLANTESTSDNIFQCLSKSDSFDPDMCDVWVQEFISSLLNSGDVGPPLTPRRKRKVKALFRSVAFVSVIRKRVRIVPPPI</sequence>
<keyword evidence="2" id="KW-1185">Reference proteome</keyword>
<organism evidence="1 2">
    <name type="scientific">Carex littledalei</name>
    <dbReference type="NCBI Taxonomy" id="544730"/>
    <lineage>
        <taxon>Eukaryota</taxon>
        <taxon>Viridiplantae</taxon>
        <taxon>Streptophyta</taxon>
        <taxon>Embryophyta</taxon>
        <taxon>Tracheophyta</taxon>
        <taxon>Spermatophyta</taxon>
        <taxon>Magnoliopsida</taxon>
        <taxon>Liliopsida</taxon>
        <taxon>Poales</taxon>
        <taxon>Cyperaceae</taxon>
        <taxon>Cyperoideae</taxon>
        <taxon>Cariceae</taxon>
        <taxon>Carex</taxon>
        <taxon>Carex subgen. Euthyceras</taxon>
    </lineage>
</organism>
<dbReference type="Proteomes" id="UP000623129">
    <property type="component" value="Unassembled WGS sequence"/>
</dbReference>
<comment type="caution">
    <text evidence="1">The sequence shown here is derived from an EMBL/GenBank/DDBJ whole genome shotgun (WGS) entry which is preliminary data.</text>
</comment>
<reference evidence="1" key="1">
    <citation type="submission" date="2020-01" db="EMBL/GenBank/DDBJ databases">
        <title>Genome sequence of Kobresia littledalei, the first chromosome-level genome in the family Cyperaceae.</title>
        <authorList>
            <person name="Qu G."/>
        </authorList>
    </citation>
    <scope>NUCLEOTIDE SEQUENCE</scope>
    <source>
        <strain evidence="1">C.B.Clarke</strain>
        <tissue evidence="1">Leaf</tissue>
    </source>
</reference>
<accession>A0A833RBR3</accession>
<evidence type="ECO:0000313" key="1">
    <source>
        <dbReference type="EMBL" id="KAF3336753.1"/>
    </source>
</evidence>
<dbReference type="AlphaFoldDB" id="A0A833RBR3"/>
<dbReference type="EMBL" id="SWLB01000007">
    <property type="protein sequence ID" value="KAF3336753.1"/>
    <property type="molecule type" value="Genomic_DNA"/>
</dbReference>
<protein>
    <submittedName>
        <fullName evidence="1">Uncharacterized protein</fullName>
    </submittedName>
</protein>
<name>A0A833RBR3_9POAL</name>
<gene>
    <name evidence="1" type="ORF">FCM35_KLT19339</name>
</gene>
<proteinExistence type="predicted"/>